<dbReference type="EMBL" id="JARIHO010000028">
    <property type="protein sequence ID" value="KAJ7339151.1"/>
    <property type="molecule type" value="Genomic_DNA"/>
</dbReference>
<name>A0AAD6ZTX6_9AGAR</name>
<organism evidence="2 3">
    <name type="scientific">Mycena albidolilacea</name>
    <dbReference type="NCBI Taxonomy" id="1033008"/>
    <lineage>
        <taxon>Eukaryota</taxon>
        <taxon>Fungi</taxon>
        <taxon>Dikarya</taxon>
        <taxon>Basidiomycota</taxon>
        <taxon>Agaricomycotina</taxon>
        <taxon>Agaricomycetes</taxon>
        <taxon>Agaricomycetidae</taxon>
        <taxon>Agaricales</taxon>
        <taxon>Marasmiineae</taxon>
        <taxon>Mycenaceae</taxon>
        <taxon>Mycena</taxon>
    </lineage>
</organism>
<gene>
    <name evidence="2" type="ORF">DFH08DRAFT_964191</name>
</gene>
<sequence>MLSPAAFAHSGAVLGMLHAGDPLPRAAFPTRWLRSERRICGTLVNAPRPAPQLPRAAGTLPPTFPLSGAP</sequence>
<protein>
    <submittedName>
        <fullName evidence="2">Uncharacterized protein</fullName>
    </submittedName>
</protein>
<feature type="region of interest" description="Disordered" evidence="1">
    <location>
        <begin position="50"/>
        <end position="70"/>
    </location>
</feature>
<evidence type="ECO:0000256" key="1">
    <source>
        <dbReference type="SAM" id="MobiDB-lite"/>
    </source>
</evidence>
<dbReference type="AlphaFoldDB" id="A0AAD6ZTX6"/>
<accession>A0AAD6ZTX6</accession>
<keyword evidence="3" id="KW-1185">Reference proteome</keyword>
<reference evidence="2" key="1">
    <citation type="submission" date="2023-03" db="EMBL/GenBank/DDBJ databases">
        <title>Massive genome expansion in bonnet fungi (Mycena s.s.) driven by repeated elements and novel gene families across ecological guilds.</title>
        <authorList>
            <consortium name="Lawrence Berkeley National Laboratory"/>
            <person name="Harder C.B."/>
            <person name="Miyauchi S."/>
            <person name="Viragh M."/>
            <person name="Kuo A."/>
            <person name="Thoen E."/>
            <person name="Andreopoulos B."/>
            <person name="Lu D."/>
            <person name="Skrede I."/>
            <person name="Drula E."/>
            <person name="Henrissat B."/>
            <person name="Morin E."/>
            <person name="Kohler A."/>
            <person name="Barry K."/>
            <person name="LaButti K."/>
            <person name="Morin E."/>
            <person name="Salamov A."/>
            <person name="Lipzen A."/>
            <person name="Mereny Z."/>
            <person name="Hegedus B."/>
            <person name="Baldrian P."/>
            <person name="Stursova M."/>
            <person name="Weitz H."/>
            <person name="Taylor A."/>
            <person name="Grigoriev I.V."/>
            <person name="Nagy L.G."/>
            <person name="Martin F."/>
            <person name="Kauserud H."/>
        </authorList>
    </citation>
    <scope>NUCLEOTIDE SEQUENCE</scope>
    <source>
        <strain evidence="2">CBHHK002</strain>
    </source>
</reference>
<dbReference type="Proteomes" id="UP001218218">
    <property type="component" value="Unassembled WGS sequence"/>
</dbReference>
<evidence type="ECO:0000313" key="2">
    <source>
        <dbReference type="EMBL" id="KAJ7339151.1"/>
    </source>
</evidence>
<proteinExistence type="predicted"/>
<evidence type="ECO:0000313" key="3">
    <source>
        <dbReference type="Proteomes" id="UP001218218"/>
    </source>
</evidence>
<comment type="caution">
    <text evidence="2">The sequence shown here is derived from an EMBL/GenBank/DDBJ whole genome shotgun (WGS) entry which is preliminary data.</text>
</comment>